<evidence type="ECO:0000313" key="1">
    <source>
        <dbReference type="Ensembl" id="ENSSAUP00010010901.1"/>
    </source>
</evidence>
<sequence length="140" mass="16329">CCCCCFLYKYALSQTVHSYGLSPLCVLMWTVRYVLRPQAFPQTLQTYDLTPVWIFMCAVRLLMRLKRRPHSEHWYGLSLAWTIMSSLDDNNRSLCDTSIRLGTNILWEPLFPKSPLATQKIQYGRQFPKQPPLKAIRLGI</sequence>
<keyword evidence="2" id="KW-1185">Reference proteome</keyword>
<dbReference type="Ensembl" id="ENSSAUT00010011584.1">
    <property type="protein sequence ID" value="ENSSAUP00010010901.1"/>
    <property type="gene ID" value="ENSSAUG00010005257.1"/>
</dbReference>
<dbReference type="GeneTree" id="ENSGT00940000177560"/>
<reference evidence="1" key="1">
    <citation type="submission" date="2021-04" db="EMBL/GenBank/DDBJ databases">
        <authorList>
            <consortium name="Wellcome Sanger Institute Data Sharing"/>
        </authorList>
    </citation>
    <scope>NUCLEOTIDE SEQUENCE [LARGE SCALE GENOMIC DNA]</scope>
</reference>
<name>A0A671U9A8_SPAAU</name>
<dbReference type="AlphaFoldDB" id="A0A671U9A8"/>
<reference evidence="1" key="3">
    <citation type="submission" date="2025-09" db="UniProtKB">
        <authorList>
            <consortium name="Ensembl"/>
        </authorList>
    </citation>
    <scope>IDENTIFICATION</scope>
</reference>
<dbReference type="InParanoid" id="A0A671U9A8"/>
<accession>A0A671U9A8</accession>
<reference evidence="1" key="2">
    <citation type="submission" date="2025-08" db="UniProtKB">
        <authorList>
            <consortium name="Ensembl"/>
        </authorList>
    </citation>
    <scope>IDENTIFICATION</scope>
</reference>
<dbReference type="Proteomes" id="UP000472265">
    <property type="component" value="Chromosome 10"/>
</dbReference>
<organism evidence="1 2">
    <name type="scientific">Sparus aurata</name>
    <name type="common">Gilthead sea bream</name>
    <dbReference type="NCBI Taxonomy" id="8175"/>
    <lineage>
        <taxon>Eukaryota</taxon>
        <taxon>Metazoa</taxon>
        <taxon>Chordata</taxon>
        <taxon>Craniata</taxon>
        <taxon>Vertebrata</taxon>
        <taxon>Euteleostomi</taxon>
        <taxon>Actinopterygii</taxon>
        <taxon>Neopterygii</taxon>
        <taxon>Teleostei</taxon>
        <taxon>Neoteleostei</taxon>
        <taxon>Acanthomorphata</taxon>
        <taxon>Eupercaria</taxon>
        <taxon>Spariformes</taxon>
        <taxon>Sparidae</taxon>
        <taxon>Sparus</taxon>
    </lineage>
</organism>
<proteinExistence type="predicted"/>
<protein>
    <submittedName>
        <fullName evidence="1">Uncharacterized protein</fullName>
    </submittedName>
</protein>
<evidence type="ECO:0000313" key="2">
    <source>
        <dbReference type="Proteomes" id="UP000472265"/>
    </source>
</evidence>